<dbReference type="OrthoDB" id="514823at2759"/>
<dbReference type="GO" id="GO:0006271">
    <property type="term" value="P:DNA strand elongation involved in DNA replication"/>
    <property type="evidence" value="ECO:0007669"/>
    <property type="project" value="TreeGrafter"/>
</dbReference>
<dbReference type="Pfam" id="PF09507">
    <property type="entry name" value="CDC27"/>
    <property type="match status" value="1"/>
</dbReference>
<feature type="compositionally biased region" description="Basic and acidic residues" evidence="5">
    <location>
        <begin position="512"/>
        <end position="521"/>
    </location>
</feature>
<dbReference type="GO" id="GO:0006297">
    <property type="term" value="P:nucleotide-excision repair, DNA gap filling"/>
    <property type="evidence" value="ECO:0007669"/>
    <property type="project" value="TreeGrafter"/>
</dbReference>
<feature type="compositionally biased region" description="Pro residues" evidence="5">
    <location>
        <begin position="227"/>
        <end position="236"/>
    </location>
</feature>
<dbReference type="PANTHER" id="PTHR17598:SF13">
    <property type="entry name" value="DNA POLYMERASE DELTA SUBUNIT 3"/>
    <property type="match status" value="1"/>
</dbReference>
<dbReference type="InterPro" id="IPR019038">
    <property type="entry name" value="POLD3"/>
</dbReference>
<evidence type="ECO:0000256" key="3">
    <source>
        <dbReference type="ARBA" id="ARBA00022705"/>
    </source>
</evidence>
<feature type="compositionally biased region" description="Basic and acidic residues" evidence="5">
    <location>
        <begin position="490"/>
        <end position="500"/>
    </location>
</feature>
<dbReference type="GO" id="GO:0043625">
    <property type="term" value="C:delta DNA polymerase complex"/>
    <property type="evidence" value="ECO:0007669"/>
    <property type="project" value="InterPro"/>
</dbReference>
<gene>
    <name evidence="6" type="ORF">GOP47_0011803</name>
</gene>
<feature type="region of interest" description="Disordered" evidence="5">
    <location>
        <begin position="379"/>
        <end position="582"/>
    </location>
</feature>
<organism evidence="6 7">
    <name type="scientific">Adiantum capillus-veneris</name>
    <name type="common">Maidenhair fern</name>
    <dbReference type="NCBI Taxonomy" id="13818"/>
    <lineage>
        <taxon>Eukaryota</taxon>
        <taxon>Viridiplantae</taxon>
        <taxon>Streptophyta</taxon>
        <taxon>Embryophyta</taxon>
        <taxon>Tracheophyta</taxon>
        <taxon>Polypodiopsida</taxon>
        <taxon>Polypodiidae</taxon>
        <taxon>Polypodiales</taxon>
        <taxon>Pteridineae</taxon>
        <taxon>Pteridaceae</taxon>
        <taxon>Vittarioideae</taxon>
        <taxon>Adiantum</taxon>
    </lineage>
</organism>
<protein>
    <recommendedName>
        <fullName evidence="2">DNA polymerase delta subunit 3</fullName>
    </recommendedName>
</protein>
<dbReference type="GO" id="GO:1904161">
    <property type="term" value="P:DNA synthesis involved in UV-damage excision repair"/>
    <property type="evidence" value="ECO:0007669"/>
    <property type="project" value="TreeGrafter"/>
</dbReference>
<keyword evidence="4" id="KW-0539">Nucleus</keyword>
<dbReference type="FunFam" id="3.90.1030.20:FF:000002">
    <property type="entry name" value="DNA polymerase delta subunit"/>
    <property type="match status" value="1"/>
</dbReference>
<feature type="region of interest" description="Disordered" evidence="5">
    <location>
        <begin position="217"/>
        <end position="298"/>
    </location>
</feature>
<keyword evidence="7" id="KW-1185">Reference proteome</keyword>
<feature type="compositionally biased region" description="Polar residues" evidence="5">
    <location>
        <begin position="442"/>
        <end position="453"/>
    </location>
</feature>
<dbReference type="InterPro" id="IPR041913">
    <property type="entry name" value="POLD3_sf"/>
</dbReference>
<evidence type="ECO:0000313" key="7">
    <source>
        <dbReference type="Proteomes" id="UP000886520"/>
    </source>
</evidence>
<comment type="subcellular location">
    <subcellularLocation>
        <location evidence="1">Nucleus</location>
    </subcellularLocation>
</comment>
<evidence type="ECO:0000256" key="1">
    <source>
        <dbReference type="ARBA" id="ARBA00004123"/>
    </source>
</evidence>
<dbReference type="Gene3D" id="3.90.1030.20">
    <property type="entry name" value="DNA polymerase delta, p66 (Cdc27) subunit, wHTH domain"/>
    <property type="match status" value="1"/>
</dbReference>
<evidence type="ECO:0000313" key="6">
    <source>
        <dbReference type="EMBL" id="KAI5073790.1"/>
    </source>
</evidence>
<proteinExistence type="predicted"/>
<feature type="compositionally biased region" description="Polar residues" evidence="5">
    <location>
        <begin position="461"/>
        <end position="474"/>
    </location>
</feature>
<evidence type="ECO:0000256" key="4">
    <source>
        <dbReference type="ARBA" id="ARBA00023242"/>
    </source>
</evidence>
<reference evidence="6" key="1">
    <citation type="submission" date="2021-01" db="EMBL/GenBank/DDBJ databases">
        <title>Adiantum capillus-veneris genome.</title>
        <authorList>
            <person name="Fang Y."/>
            <person name="Liao Q."/>
        </authorList>
    </citation>
    <scope>NUCLEOTIDE SEQUENCE</scope>
    <source>
        <strain evidence="6">H3</strain>
        <tissue evidence="6">Leaf</tissue>
    </source>
</reference>
<accession>A0A9D4UU00</accession>
<feature type="compositionally biased region" description="Basic and acidic residues" evidence="5">
    <location>
        <begin position="390"/>
        <end position="440"/>
    </location>
</feature>
<sequence>MELKGFRMDGGLKLCLKPWRFKTGFLSRLVPLCRSNWKTNDMMAEGIERTSQILAFVLDSLQVVSYKWLSRKFSISSNESKRLLQIVAEQHGGDLDIVYAVSGWSKSDCNCYSVKLVPKAKLQEAKDMLNGHVSIHVYSIQPCIPKDPAELWSAEYVQSEELFKQPSELNNCLRDNRFSAVSCGLVTRKVTDTCFTGGIRTASFKVAQSVSASKVAAPSTSATKVAVPPPSPPPTQPSTVKAEVLAVPASTSGQSMQNAPGNSVSDMGTASKGSETLAGPKGVAATKKKTGDTGSLANLWGRASTKSKAMQIEAQVEAAANTGTMEIPEVVHDPCINESSDDEDAANFARLRRGDLKSKGKRTRRMVVDDDISDEDNADETFVSLSSPEVPKEKKETSVLPDKNGKRSHASEAHLKEEKEDTICTVRDKEKKNGKKKLDADNQASEPARTVTNGKKKLDADNQTSGPARTTTKGASAAAPEPKKRKVLKTKMDERGREVTEVVWEFENPVENDSKKEDKSANAHVEVQMASTKIPSMKSSGKASNAAVQNPGNKAPGGRSSGKAASKDAQQGRISSFFKKKN</sequence>
<feature type="compositionally biased region" description="Polar residues" evidence="5">
    <location>
        <begin position="529"/>
        <end position="552"/>
    </location>
</feature>
<dbReference type="Proteomes" id="UP000886520">
    <property type="component" value="Chromosome 11"/>
</dbReference>
<comment type="caution">
    <text evidence="6">The sequence shown here is derived from an EMBL/GenBank/DDBJ whole genome shotgun (WGS) entry which is preliminary data.</text>
</comment>
<evidence type="ECO:0000256" key="5">
    <source>
        <dbReference type="SAM" id="MobiDB-lite"/>
    </source>
</evidence>
<feature type="compositionally biased region" description="Low complexity" evidence="5">
    <location>
        <begin position="217"/>
        <end position="226"/>
    </location>
</feature>
<dbReference type="PANTHER" id="PTHR17598">
    <property type="entry name" value="DNA POLYMERASE DELTA SUBUNIT 3"/>
    <property type="match status" value="1"/>
</dbReference>
<dbReference type="GO" id="GO:0003887">
    <property type="term" value="F:DNA-directed DNA polymerase activity"/>
    <property type="evidence" value="ECO:0007669"/>
    <property type="project" value="TreeGrafter"/>
</dbReference>
<dbReference type="AlphaFoldDB" id="A0A9D4UU00"/>
<feature type="compositionally biased region" description="Polar residues" evidence="5">
    <location>
        <begin position="249"/>
        <end position="274"/>
    </location>
</feature>
<keyword evidence="3" id="KW-0235">DNA replication</keyword>
<dbReference type="EMBL" id="JABFUD020000011">
    <property type="protein sequence ID" value="KAI5073790.1"/>
    <property type="molecule type" value="Genomic_DNA"/>
</dbReference>
<evidence type="ECO:0000256" key="2">
    <source>
        <dbReference type="ARBA" id="ARBA00017589"/>
    </source>
</evidence>
<name>A0A9D4UU00_ADICA</name>